<reference evidence="8 9" key="1">
    <citation type="submission" date="2018-10" db="EMBL/GenBank/DDBJ databases">
        <title>Genomic Encyclopedia of Archaeal and Bacterial Type Strains, Phase II (KMG-II): from individual species to whole genera.</title>
        <authorList>
            <person name="Goeker M."/>
        </authorList>
    </citation>
    <scope>NUCLEOTIDE SEQUENCE [LARGE SCALE GENOMIC DNA]</scope>
    <source>
        <strain evidence="8 9">DSM 14954</strain>
    </source>
</reference>
<dbReference type="Gene3D" id="1.10.1740.10">
    <property type="match status" value="1"/>
</dbReference>
<proteinExistence type="inferred from homology"/>
<keyword evidence="2" id="KW-0805">Transcription regulation</keyword>
<dbReference type="Pfam" id="PF20239">
    <property type="entry name" value="DUF6596"/>
    <property type="match status" value="1"/>
</dbReference>
<dbReference type="PANTHER" id="PTHR47756:SF2">
    <property type="entry name" value="BLL6612 PROTEIN"/>
    <property type="match status" value="1"/>
</dbReference>
<evidence type="ECO:0000313" key="9">
    <source>
        <dbReference type="Proteomes" id="UP000278962"/>
    </source>
</evidence>
<gene>
    <name evidence="8" type="ORF">C8N24_4089</name>
</gene>
<dbReference type="RefSeq" id="WP_121253517.1">
    <property type="nucleotide sequence ID" value="NZ_RBIL01000002.1"/>
</dbReference>
<dbReference type="Gene3D" id="1.10.10.10">
    <property type="entry name" value="Winged helix-like DNA-binding domain superfamily/Winged helix DNA-binding domain"/>
    <property type="match status" value="1"/>
</dbReference>
<organism evidence="8 9">
    <name type="scientific">Solirubrobacter pauli</name>
    <dbReference type="NCBI Taxonomy" id="166793"/>
    <lineage>
        <taxon>Bacteria</taxon>
        <taxon>Bacillati</taxon>
        <taxon>Actinomycetota</taxon>
        <taxon>Thermoleophilia</taxon>
        <taxon>Solirubrobacterales</taxon>
        <taxon>Solirubrobacteraceae</taxon>
        <taxon>Solirubrobacter</taxon>
    </lineage>
</organism>
<dbReference type="AlphaFoldDB" id="A0A660L3J1"/>
<dbReference type="InterPro" id="IPR013324">
    <property type="entry name" value="RNA_pol_sigma_r3/r4-like"/>
</dbReference>
<dbReference type="SUPFAM" id="SSF88659">
    <property type="entry name" value="Sigma3 and sigma4 domains of RNA polymerase sigma factors"/>
    <property type="match status" value="1"/>
</dbReference>
<dbReference type="InterPro" id="IPR046531">
    <property type="entry name" value="DUF6596"/>
</dbReference>
<dbReference type="GO" id="GO:0003677">
    <property type="term" value="F:DNA binding"/>
    <property type="evidence" value="ECO:0007669"/>
    <property type="project" value="InterPro"/>
</dbReference>
<dbReference type="PANTHER" id="PTHR47756">
    <property type="entry name" value="BLL6612 PROTEIN-RELATED"/>
    <property type="match status" value="1"/>
</dbReference>
<keyword evidence="9" id="KW-1185">Reference proteome</keyword>
<dbReference type="OrthoDB" id="9780299at2"/>
<evidence type="ECO:0000259" key="6">
    <source>
        <dbReference type="Pfam" id="PF08281"/>
    </source>
</evidence>
<dbReference type="Pfam" id="PF08281">
    <property type="entry name" value="Sigma70_r4_2"/>
    <property type="match status" value="1"/>
</dbReference>
<feature type="domain" description="DUF6596" evidence="7">
    <location>
        <begin position="168"/>
        <end position="266"/>
    </location>
</feature>
<name>A0A660L3J1_9ACTN</name>
<keyword evidence="3" id="KW-0731">Sigma factor</keyword>
<evidence type="ECO:0000256" key="1">
    <source>
        <dbReference type="ARBA" id="ARBA00010641"/>
    </source>
</evidence>
<dbReference type="EMBL" id="RBIL01000002">
    <property type="protein sequence ID" value="RKQ86080.1"/>
    <property type="molecule type" value="Genomic_DNA"/>
</dbReference>
<dbReference type="Proteomes" id="UP000278962">
    <property type="component" value="Unassembled WGS sequence"/>
</dbReference>
<accession>A0A660L3J1</accession>
<feature type="domain" description="RNA polymerase sigma-70 region 2" evidence="5">
    <location>
        <begin position="13"/>
        <end position="75"/>
    </location>
</feature>
<dbReference type="InterPro" id="IPR013249">
    <property type="entry name" value="RNA_pol_sigma70_r4_t2"/>
</dbReference>
<sequence>MAPDASELNATLRELSPKVLARLVRRHGDFARCEDAVQEALLEAHLRWDAVPEHPLGWLLTVAARRLTDAVRQDASRAAREERVFREAVEVDVPDEDDTLALFFLCCHPSLAPAAQIPLTLRALGGLTTEEIATALLTTPATIAQRIVRAKQRLRGIAFAVPAELPVAEVAQVLYLIFNEGHMASSGASLRRDDLAAEAIRLTRELRRALPEDAEVAGLLALMRLHHARRDARTTPAGDLIPLDEQDRTRWDAALIAEGIALVELAVTARRPPGPYALQAAIVAVHAEAVDAASTDWPQILALYDLLLAAHPNPVTALNRAVAVGEAHGAAAGLVAVDAVAQDPRIGTSHRVDAVRGHLLARAGDAAAAAESYARAAAAATQDAERRHLAARAEALR</sequence>
<feature type="domain" description="RNA polymerase sigma factor 70 region 4 type 2" evidence="6">
    <location>
        <begin position="105"/>
        <end position="154"/>
    </location>
</feature>
<protein>
    <submittedName>
        <fullName evidence="8">Putative RNA polymerase sigma factor</fullName>
    </submittedName>
</protein>
<comment type="similarity">
    <text evidence="1">Belongs to the sigma-70 factor family. ECF subfamily.</text>
</comment>
<dbReference type="InterPro" id="IPR007627">
    <property type="entry name" value="RNA_pol_sigma70_r2"/>
</dbReference>
<dbReference type="Pfam" id="PF04542">
    <property type="entry name" value="Sigma70_r2"/>
    <property type="match status" value="1"/>
</dbReference>
<evidence type="ECO:0000256" key="3">
    <source>
        <dbReference type="ARBA" id="ARBA00023082"/>
    </source>
</evidence>
<evidence type="ECO:0000259" key="5">
    <source>
        <dbReference type="Pfam" id="PF04542"/>
    </source>
</evidence>
<evidence type="ECO:0000259" key="7">
    <source>
        <dbReference type="Pfam" id="PF20239"/>
    </source>
</evidence>
<evidence type="ECO:0000313" key="8">
    <source>
        <dbReference type="EMBL" id="RKQ86080.1"/>
    </source>
</evidence>
<evidence type="ECO:0000256" key="4">
    <source>
        <dbReference type="ARBA" id="ARBA00023163"/>
    </source>
</evidence>
<comment type="caution">
    <text evidence="8">The sequence shown here is derived from an EMBL/GenBank/DDBJ whole genome shotgun (WGS) entry which is preliminary data.</text>
</comment>
<keyword evidence="4" id="KW-0804">Transcription</keyword>
<dbReference type="InterPro" id="IPR013325">
    <property type="entry name" value="RNA_pol_sigma_r2"/>
</dbReference>
<evidence type="ECO:0000256" key="2">
    <source>
        <dbReference type="ARBA" id="ARBA00023015"/>
    </source>
</evidence>
<dbReference type="InterPro" id="IPR036388">
    <property type="entry name" value="WH-like_DNA-bd_sf"/>
</dbReference>
<dbReference type="GO" id="GO:0006352">
    <property type="term" value="P:DNA-templated transcription initiation"/>
    <property type="evidence" value="ECO:0007669"/>
    <property type="project" value="InterPro"/>
</dbReference>
<dbReference type="SUPFAM" id="SSF88946">
    <property type="entry name" value="Sigma2 domain of RNA polymerase sigma factors"/>
    <property type="match status" value="1"/>
</dbReference>
<dbReference type="GO" id="GO:0016987">
    <property type="term" value="F:sigma factor activity"/>
    <property type="evidence" value="ECO:0007669"/>
    <property type="project" value="UniProtKB-KW"/>
</dbReference>